<feature type="domain" description="Hedgehog/Intein (Hint)" evidence="1">
    <location>
        <begin position="1098"/>
        <end position="1232"/>
    </location>
</feature>
<dbReference type="InterPro" id="IPR036844">
    <property type="entry name" value="Hint_dom_sf"/>
</dbReference>
<sequence length="1406" mass="136848">MSTSLNINAPATLTVLGGNAVLSSMANTPPGAIVVTDPASPGTLNVQIIAGNSGAALSASSLGGATVAANGNTLSLSGTALQVNTALASLEVNEPATLSRDVLTLTASDPLALAAQTNIMVDIVPQAGPAFAAPPRIVTIQANTLDSIAGMLLSDPIASGLAAMGLGTQETLTLDLSVASGILLLPGYTSASGIAASGLGTGTIALSLTANGIGALNTLLAGLAFVGPKITGGEHLYYALRQVSGPLPTALTYGNIFLNIIGTAGSGATLTAGSQTVLTTGGTLGGVPGGITTALAGATAPGGLAITPDSSLQLPYSALTLGGTSYDYGTLGAASLNLAGTLVVAGSATLGGPLALGTAGLLDFNGLLVAGNAETLNNQLEISLAAGGVLTGNGTLLAGNFSESGMIAGPGTIAALGGETLLLAAGSIGGGAALQVASGGAMVLGPLSPLYGIFNATPVTIDNSVTLNFVNSAGAGVTGGYAGTLGGAGGAFVINGPQAFSGSITGFAPGDQLIFPGLSNFSIYNITAGSFAVGGQDASGSTVSYEIHAAIPSGTALAAGVDAQGDPSVFLRPAAPTIVTAGVFAASAGVAQPLQGIALQLGTGTTQSLSLTLAAANGLLSNGSVPAAQITLTGANIAALNTELAGLTYTGTGLADTLTLTSASAALGGLADNIYITAAAPGVVNGLGGAAFSEGQTASFGLTGGVSLFSQPAAPGALLVDGSTDFTAPLQANGISGTALVVEDNATAIFDSSATVALGGDVTIGDANGAGTLGVLAQAFSASGNMTLGGNAATGSDAYVFGGLGLGGSLAIDAGGQFALAGSLNAAAAMVAAGGTFFAYGNASAQLGLLADAGNIILNGAARAAATSLDLSGALSLGGTASLGTTGSLNMSGTSTLQIGAGASLQAATIAQAQGVITDSGLLAATGSLGAAGTILLTGGTLDAASLTNTGTLAGYGVLNAASLTNNGVILAQGGALILGGTVNNAAHITVMASAALDVTGDFSGAVITFMGGDAMITLDDPARFSASVANMAATDAIDLVGVAPGLVNWSGGTLTIANSQSPLAATVALQIAAGEPAFSVLSDGAGGALITLGGTLPCFARGARLLTPHGYRAVEELKPGDPLITAAGARRPVRWIGRRTLDLGPSAARDGLPVLILPNAFGPGQPARPLRLSPSHCVYAGGVLIPAAQLVNGATILRERTAPAMTYYHVELDRHDILLAEGLPCESYFDDGNRGALYHETGRRSPARKPFAPVITRGARLAAVRARLHAIALGQGFSLTYWPSLRAVAAGYTAIPEISAARRGRLARFIFPVPVRAVTLLSAVSSPADTDPACEDRRELGVCLDLVAGMELGQGFYPRGAQDDGVWTGRAATLNLPRAAADFTLPLAAIAQSWVKPVDAKAAPA</sequence>
<dbReference type="EMBL" id="BSOS01000013">
    <property type="protein sequence ID" value="GLR66284.1"/>
    <property type="molecule type" value="Genomic_DNA"/>
</dbReference>
<protein>
    <recommendedName>
        <fullName evidence="1">Hedgehog/Intein (Hint) domain-containing protein</fullName>
    </recommendedName>
</protein>
<dbReference type="Pfam" id="PF13403">
    <property type="entry name" value="Hint_2"/>
    <property type="match status" value="1"/>
</dbReference>
<evidence type="ECO:0000313" key="3">
    <source>
        <dbReference type="Proteomes" id="UP001156641"/>
    </source>
</evidence>
<name>A0ABQ6A836_9PROT</name>
<accession>A0ABQ6A836</accession>
<comment type="caution">
    <text evidence="2">The sequence shown here is derived from an EMBL/GenBank/DDBJ whole genome shotgun (WGS) entry which is preliminary data.</text>
</comment>
<dbReference type="InterPro" id="IPR028992">
    <property type="entry name" value="Hedgehog/Intein_dom"/>
</dbReference>
<keyword evidence="3" id="KW-1185">Reference proteome</keyword>
<gene>
    <name evidence="2" type="ORF">GCM10010909_09640</name>
</gene>
<dbReference type="RefSeq" id="WP_284256959.1">
    <property type="nucleotide sequence ID" value="NZ_BSOS01000013.1"/>
</dbReference>
<evidence type="ECO:0000313" key="2">
    <source>
        <dbReference type="EMBL" id="GLR66284.1"/>
    </source>
</evidence>
<evidence type="ECO:0000259" key="1">
    <source>
        <dbReference type="Pfam" id="PF13403"/>
    </source>
</evidence>
<proteinExistence type="predicted"/>
<dbReference type="SUPFAM" id="SSF51294">
    <property type="entry name" value="Hedgehog/intein (Hint) domain"/>
    <property type="match status" value="1"/>
</dbReference>
<dbReference type="Proteomes" id="UP001156641">
    <property type="component" value="Unassembled WGS sequence"/>
</dbReference>
<reference evidence="3" key="1">
    <citation type="journal article" date="2019" name="Int. J. Syst. Evol. Microbiol.">
        <title>The Global Catalogue of Microorganisms (GCM) 10K type strain sequencing project: providing services to taxonomists for standard genome sequencing and annotation.</title>
        <authorList>
            <consortium name="The Broad Institute Genomics Platform"/>
            <consortium name="The Broad Institute Genome Sequencing Center for Infectious Disease"/>
            <person name="Wu L."/>
            <person name="Ma J."/>
        </authorList>
    </citation>
    <scope>NUCLEOTIDE SEQUENCE [LARGE SCALE GENOMIC DNA]</scope>
    <source>
        <strain evidence="3">NBRC 112502</strain>
    </source>
</reference>
<organism evidence="2 3">
    <name type="scientific">Acidocella aquatica</name>
    <dbReference type="NCBI Taxonomy" id="1922313"/>
    <lineage>
        <taxon>Bacteria</taxon>
        <taxon>Pseudomonadati</taxon>
        <taxon>Pseudomonadota</taxon>
        <taxon>Alphaproteobacteria</taxon>
        <taxon>Acetobacterales</taxon>
        <taxon>Acidocellaceae</taxon>
        <taxon>Acidocella</taxon>
    </lineage>
</organism>